<dbReference type="AlphaFoldDB" id="E4NJX9"/>
<dbReference type="PATRIC" id="fig|452652.3.peg.7569"/>
<dbReference type="InterPro" id="IPR050493">
    <property type="entry name" value="FAD-dep_Monooxygenase_BioMet"/>
</dbReference>
<evidence type="ECO:0000259" key="4">
    <source>
        <dbReference type="Pfam" id="PF01266"/>
    </source>
</evidence>
<feature type="region of interest" description="Disordered" evidence="3">
    <location>
        <begin position="449"/>
        <end position="472"/>
    </location>
</feature>
<organism evidence="5 6">
    <name type="scientific">Kitasatospora setae (strain ATCC 33774 / DSM 43861 / JCM 3304 / KCC A-0304 / NBRC 14216 / KM-6054)</name>
    <name type="common">Streptomyces setae</name>
    <dbReference type="NCBI Taxonomy" id="452652"/>
    <lineage>
        <taxon>Bacteria</taxon>
        <taxon>Bacillati</taxon>
        <taxon>Actinomycetota</taxon>
        <taxon>Actinomycetes</taxon>
        <taxon>Kitasatosporales</taxon>
        <taxon>Streptomycetaceae</taxon>
        <taxon>Kitasatospora</taxon>
    </lineage>
</organism>
<evidence type="ECO:0000256" key="3">
    <source>
        <dbReference type="SAM" id="MobiDB-lite"/>
    </source>
</evidence>
<dbReference type="Proteomes" id="UP000007076">
    <property type="component" value="Chromosome"/>
</dbReference>
<dbReference type="GO" id="GO:0004497">
    <property type="term" value="F:monooxygenase activity"/>
    <property type="evidence" value="ECO:0007669"/>
    <property type="project" value="UniProtKB-KW"/>
</dbReference>
<dbReference type="eggNOG" id="COG0644">
    <property type="taxonomic scope" value="Bacteria"/>
</dbReference>
<dbReference type="InterPro" id="IPR036188">
    <property type="entry name" value="FAD/NAD-bd_sf"/>
</dbReference>
<dbReference type="PANTHER" id="PTHR13789:SF309">
    <property type="entry name" value="PUTATIVE (AFU_ORTHOLOGUE AFUA_6G14510)-RELATED"/>
    <property type="match status" value="1"/>
</dbReference>
<evidence type="ECO:0000313" key="5">
    <source>
        <dbReference type="EMBL" id="BAJ33277.1"/>
    </source>
</evidence>
<dbReference type="EMBL" id="AP010968">
    <property type="protein sequence ID" value="BAJ33277.1"/>
    <property type="molecule type" value="Genomic_DNA"/>
</dbReference>
<dbReference type="PRINTS" id="PR00420">
    <property type="entry name" value="RNGMNOXGNASE"/>
</dbReference>
<accession>E4NJX9</accession>
<feature type="domain" description="FAD dependent oxidoreductase" evidence="4">
    <location>
        <begin position="4"/>
        <end position="39"/>
    </location>
</feature>
<evidence type="ECO:0000313" key="6">
    <source>
        <dbReference type="Proteomes" id="UP000007076"/>
    </source>
</evidence>
<dbReference type="InterPro" id="IPR006076">
    <property type="entry name" value="FAD-dep_OxRdtase"/>
</dbReference>
<name>E4NJX9_KITSK</name>
<keyword evidence="1" id="KW-0560">Oxidoreductase</keyword>
<dbReference type="SUPFAM" id="SSF51905">
    <property type="entry name" value="FAD/NAD(P)-binding domain"/>
    <property type="match status" value="1"/>
</dbReference>
<dbReference type="RefSeq" id="WP_014140568.1">
    <property type="nucleotide sequence ID" value="NC_016109.1"/>
</dbReference>
<evidence type="ECO:0000256" key="1">
    <source>
        <dbReference type="ARBA" id="ARBA00023002"/>
    </source>
</evidence>
<dbReference type="Pfam" id="PF01266">
    <property type="entry name" value="DAO"/>
    <property type="match status" value="1"/>
</dbReference>
<dbReference type="Gene3D" id="3.50.50.60">
    <property type="entry name" value="FAD/NAD(P)-binding domain"/>
    <property type="match status" value="1"/>
</dbReference>
<dbReference type="KEGG" id="ksk:KSE_75230"/>
<keyword evidence="2" id="KW-0503">Monooxygenase</keyword>
<dbReference type="HOGENOM" id="CLU_028028_1_0_11"/>
<keyword evidence="6" id="KW-1185">Reference proteome</keyword>
<reference evidence="5 6" key="1">
    <citation type="journal article" date="2010" name="DNA Res.">
        <title>Genome sequence of Kitasatospora setae NBRC 14216T: an evolutionary snapshot of the family Streptomycetaceae.</title>
        <authorList>
            <person name="Ichikawa N."/>
            <person name="Oguchi A."/>
            <person name="Ikeda H."/>
            <person name="Ishikawa J."/>
            <person name="Kitani S."/>
            <person name="Watanabe Y."/>
            <person name="Nakamura S."/>
            <person name="Katano Y."/>
            <person name="Kishi E."/>
            <person name="Sasagawa M."/>
            <person name="Ankai A."/>
            <person name="Fukui S."/>
            <person name="Hashimoto Y."/>
            <person name="Kamata S."/>
            <person name="Otoguro M."/>
            <person name="Tanikawa S."/>
            <person name="Nihira T."/>
            <person name="Horinouchi S."/>
            <person name="Ohnishi Y."/>
            <person name="Hayakawa M."/>
            <person name="Kuzuyama T."/>
            <person name="Arisawa A."/>
            <person name="Nomoto F."/>
            <person name="Miura H."/>
            <person name="Takahashi Y."/>
            <person name="Fujita N."/>
        </authorList>
    </citation>
    <scope>NUCLEOTIDE SEQUENCE [LARGE SCALE GENOMIC DNA]</scope>
    <source>
        <strain evidence="6">ATCC 33774 / DSM 43861 / JCM 3304 / KCC A-0304 / NBRC 14216 / KM-6054</strain>
    </source>
</reference>
<sequence length="472" mass="50562">MVHVAVAGGGIAGLAAGLFLARRGHRVTVLERDPRTAGADLDADFLHWPRPRTPQAVQPHSLLGPVRTVLRELVPDVYAAVLRDGAIEHHDLPAEPADPAGPAHPAGLPPEEFVTMRTRRIVLEAALVRALRAEPGAELRTGSAVEGLLTAGRSAVPRVTGLRTAAGEDLRADLVIDAGGRRTRLPRWLQRAGARPVRTERHPTGIAYFCRWYRARPGQSEPAGLGAAAPHALCGVFPSDNGYFAVALTVSVEDPARTALRDPDAFDAAARTFPAARDWLALDQRPTGPVHVMAGLDNRWTALVDERGPQVTGLIGIGDGAVHTNPTLGQGIPLALWAAAEIARHDDPADPGLAAAHHQWRVARLKPWYDAQVAADRMHRARFRAALRGEPLPAPAGDALLAVALAAARADPAAARARARIRHLRRTPARTLADPADRARAEEWLRAHPDFDGLPPATDRTDRTAWDAALGR</sequence>
<evidence type="ECO:0000256" key="2">
    <source>
        <dbReference type="ARBA" id="ARBA00023033"/>
    </source>
</evidence>
<dbReference type="PANTHER" id="PTHR13789">
    <property type="entry name" value="MONOOXYGENASE"/>
    <property type="match status" value="1"/>
</dbReference>
<proteinExistence type="predicted"/>
<gene>
    <name evidence="5" type="ordered locus">KSE_75230</name>
</gene>
<protein>
    <recommendedName>
        <fullName evidence="4">FAD dependent oxidoreductase domain-containing protein</fullName>
    </recommendedName>
</protein>